<accession>A0A7X9FQT5</accession>
<dbReference type="InterPro" id="IPR016047">
    <property type="entry name" value="M23ase_b-sheet_dom"/>
</dbReference>
<reference evidence="3 4" key="1">
    <citation type="journal article" date="2020" name="Biotechnol. Biofuels">
        <title>New insights from the biogas microbiome by comprehensive genome-resolved metagenomics of nearly 1600 species originating from multiple anaerobic digesters.</title>
        <authorList>
            <person name="Campanaro S."/>
            <person name="Treu L."/>
            <person name="Rodriguez-R L.M."/>
            <person name="Kovalovszki A."/>
            <person name="Ziels R.M."/>
            <person name="Maus I."/>
            <person name="Zhu X."/>
            <person name="Kougias P.G."/>
            <person name="Basile A."/>
            <person name="Luo G."/>
            <person name="Schluter A."/>
            <person name="Konstantinidis K.T."/>
            <person name="Angelidaki I."/>
        </authorList>
    </citation>
    <scope>NUCLEOTIDE SEQUENCE [LARGE SCALE GENOMIC DNA]</scope>
    <source>
        <strain evidence="3">AS27yjCOA_65</strain>
    </source>
</reference>
<evidence type="ECO:0000313" key="4">
    <source>
        <dbReference type="Proteomes" id="UP000524246"/>
    </source>
</evidence>
<dbReference type="Gene3D" id="6.10.250.3150">
    <property type="match status" value="1"/>
</dbReference>
<comment type="caution">
    <text evidence="3">The sequence shown here is derived from an EMBL/GenBank/DDBJ whole genome shotgun (WGS) entry which is preliminary data.</text>
</comment>
<evidence type="ECO:0000259" key="2">
    <source>
        <dbReference type="Pfam" id="PF01551"/>
    </source>
</evidence>
<dbReference type="InterPro" id="IPR050570">
    <property type="entry name" value="Cell_wall_metabolism_enzyme"/>
</dbReference>
<feature type="coiled-coil region" evidence="1">
    <location>
        <begin position="187"/>
        <end position="224"/>
    </location>
</feature>
<feature type="coiled-coil region" evidence="1">
    <location>
        <begin position="36"/>
        <end position="91"/>
    </location>
</feature>
<dbReference type="Proteomes" id="UP000524246">
    <property type="component" value="Unassembled WGS sequence"/>
</dbReference>
<evidence type="ECO:0000313" key="3">
    <source>
        <dbReference type="EMBL" id="NMC62618.1"/>
    </source>
</evidence>
<name>A0A7X9FQT5_9DELT</name>
<dbReference type="AlphaFoldDB" id="A0A7X9FQT5"/>
<dbReference type="PANTHER" id="PTHR21666:SF270">
    <property type="entry name" value="MUREIN HYDROLASE ACTIVATOR ENVC"/>
    <property type="match status" value="1"/>
</dbReference>
<gene>
    <name evidence="3" type="ORF">GYA55_05550</name>
</gene>
<dbReference type="InterPro" id="IPR011055">
    <property type="entry name" value="Dup_hybrid_motif"/>
</dbReference>
<dbReference type="PANTHER" id="PTHR21666">
    <property type="entry name" value="PEPTIDASE-RELATED"/>
    <property type="match status" value="1"/>
</dbReference>
<dbReference type="Gene3D" id="2.70.70.10">
    <property type="entry name" value="Glucose Permease (Domain IIA)"/>
    <property type="match status" value="1"/>
</dbReference>
<protein>
    <submittedName>
        <fullName evidence="3">Peptidoglycan DD-metalloendopeptidase family protein</fullName>
    </submittedName>
</protein>
<dbReference type="SUPFAM" id="SSF51261">
    <property type="entry name" value="Duplicated hybrid motif"/>
    <property type="match status" value="1"/>
</dbReference>
<proteinExistence type="predicted"/>
<sequence>MMCWRNLGAKLILFVAGSFIFIPHDILAEDLDEKRLNEISERVRIETENLSNLVNQQDQLEKKLSRLRAQIETAELKESSMIDELASLREQETQNFVMSQTIQERLSSLEDVSLTRMKSMYMWRHKDSALQLLLLAKAPTFFRDSLYLKKVREADLAHMNELSILRTLYANKQKELKSISHEKEKIFNALQLERRQLDLKLRDQERLSEEIKKQQGEVERLLTSLKAESLRLEIVLRSMLVEGAKEKKKRKKSQSSLSFSSPYLEGRGFDSLKGNLEWPSQGKLLRAFGSKSKESFQDFVFSNGIEIQCLEGEKLRAIGPAKVAFIGNLAAYGQVLILDHGKRSYSLYGNLSNILVKQDEVLEAGAAIADCSRKNADKPLSAYLELRKGSKVQNPITYLKSR</sequence>
<evidence type="ECO:0000256" key="1">
    <source>
        <dbReference type="SAM" id="Coils"/>
    </source>
</evidence>
<keyword evidence="1" id="KW-0175">Coiled coil</keyword>
<feature type="domain" description="M23ase beta-sheet core" evidence="2">
    <location>
        <begin position="301"/>
        <end position="395"/>
    </location>
</feature>
<dbReference type="Pfam" id="PF01551">
    <property type="entry name" value="Peptidase_M23"/>
    <property type="match status" value="1"/>
</dbReference>
<organism evidence="3 4">
    <name type="scientific">SAR324 cluster bacterium</name>
    <dbReference type="NCBI Taxonomy" id="2024889"/>
    <lineage>
        <taxon>Bacteria</taxon>
        <taxon>Deltaproteobacteria</taxon>
        <taxon>SAR324 cluster</taxon>
    </lineage>
</organism>
<dbReference type="GO" id="GO:0004222">
    <property type="term" value="F:metalloendopeptidase activity"/>
    <property type="evidence" value="ECO:0007669"/>
    <property type="project" value="TreeGrafter"/>
</dbReference>
<dbReference type="EMBL" id="JAAZON010000234">
    <property type="protein sequence ID" value="NMC62618.1"/>
    <property type="molecule type" value="Genomic_DNA"/>
</dbReference>
<dbReference type="CDD" id="cd12797">
    <property type="entry name" value="M23_peptidase"/>
    <property type="match status" value="1"/>
</dbReference>